<keyword evidence="8" id="KW-1185">Reference proteome</keyword>
<accession>A0A1G9TT01</accession>
<evidence type="ECO:0000256" key="4">
    <source>
        <dbReference type="ARBA" id="ARBA00022989"/>
    </source>
</evidence>
<organism evidence="7 8">
    <name type="scientific">Sediminibacillus halophilus</name>
    <dbReference type="NCBI Taxonomy" id="482461"/>
    <lineage>
        <taxon>Bacteria</taxon>
        <taxon>Bacillati</taxon>
        <taxon>Bacillota</taxon>
        <taxon>Bacilli</taxon>
        <taxon>Bacillales</taxon>
        <taxon>Bacillaceae</taxon>
        <taxon>Sediminibacillus</taxon>
    </lineage>
</organism>
<protein>
    <submittedName>
        <fullName evidence="7">Predicted PurR-regulated permease PerM</fullName>
    </submittedName>
</protein>
<dbReference type="PANTHER" id="PTHR21716:SF69">
    <property type="entry name" value="TRANSPORT PROTEIN YUBA-RELATED"/>
    <property type="match status" value="1"/>
</dbReference>
<dbReference type="GO" id="GO:0055085">
    <property type="term" value="P:transmembrane transport"/>
    <property type="evidence" value="ECO:0007669"/>
    <property type="project" value="TreeGrafter"/>
</dbReference>
<dbReference type="PANTHER" id="PTHR21716">
    <property type="entry name" value="TRANSMEMBRANE PROTEIN"/>
    <property type="match status" value="1"/>
</dbReference>
<dbReference type="Pfam" id="PF01594">
    <property type="entry name" value="AI-2E_transport"/>
    <property type="match status" value="1"/>
</dbReference>
<evidence type="ECO:0000256" key="1">
    <source>
        <dbReference type="ARBA" id="ARBA00004141"/>
    </source>
</evidence>
<name>A0A1G9TT01_9BACI</name>
<dbReference type="STRING" id="482461.SAMN05216244_2718"/>
<evidence type="ECO:0000256" key="5">
    <source>
        <dbReference type="ARBA" id="ARBA00023136"/>
    </source>
</evidence>
<dbReference type="Proteomes" id="UP000182347">
    <property type="component" value="Unassembled WGS sequence"/>
</dbReference>
<feature type="transmembrane region" description="Helical" evidence="6">
    <location>
        <begin position="312"/>
        <end position="339"/>
    </location>
</feature>
<reference evidence="8" key="1">
    <citation type="submission" date="2016-10" db="EMBL/GenBank/DDBJ databases">
        <authorList>
            <person name="Varghese N."/>
            <person name="Submissions S."/>
        </authorList>
    </citation>
    <scope>NUCLEOTIDE SEQUENCE [LARGE SCALE GENOMIC DNA]</scope>
    <source>
        <strain evidence="8">CGMCC 1.6199</strain>
    </source>
</reference>
<evidence type="ECO:0000256" key="3">
    <source>
        <dbReference type="ARBA" id="ARBA00022692"/>
    </source>
</evidence>
<proteinExistence type="inferred from homology"/>
<feature type="transmembrane region" description="Helical" evidence="6">
    <location>
        <begin position="243"/>
        <end position="262"/>
    </location>
</feature>
<gene>
    <name evidence="7" type="ORF">SAMN05216244_2718</name>
</gene>
<feature type="transmembrane region" description="Helical" evidence="6">
    <location>
        <begin position="12"/>
        <end position="32"/>
    </location>
</feature>
<evidence type="ECO:0000313" key="7">
    <source>
        <dbReference type="EMBL" id="SDM50859.1"/>
    </source>
</evidence>
<comment type="similarity">
    <text evidence="2">Belongs to the autoinducer-2 exporter (AI-2E) (TC 2.A.86) family.</text>
</comment>
<evidence type="ECO:0000256" key="6">
    <source>
        <dbReference type="SAM" id="Phobius"/>
    </source>
</evidence>
<keyword evidence="4 6" id="KW-1133">Transmembrane helix</keyword>
<feature type="transmembrane region" description="Helical" evidence="6">
    <location>
        <begin position="72"/>
        <end position="93"/>
    </location>
</feature>
<keyword evidence="3 6" id="KW-0812">Transmembrane</keyword>
<dbReference type="EMBL" id="FNHF01000003">
    <property type="protein sequence ID" value="SDM50859.1"/>
    <property type="molecule type" value="Genomic_DNA"/>
</dbReference>
<dbReference type="GO" id="GO:0016020">
    <property type="term" value="C:membrane"/>
    <property type="evidence" value="ECO:0007669"/>
    <property type="project" value="UniProtKB-SubCell"/>
</dbReference>
<dbReference type="AlphaFoldDB" id="A0A1G9TT01"/>
<comment type="subcellular location">
    <subcellularLocation>
        <location evidence="1">Membrane</location>
        <topology evidence="1">Multi-pass membrane protein</topology>
    </subcellularLocation>
</comment>
<dbReference type="InterPro" id="IPR002549">
    <property type="entry name" value="AI-2E-like"/>
</dbReference>
<feature type="transmembrane region" description="Helical" evidence="6">
    <location>
        <begin position="38"/>
        <end position="60"/>
    </location>
</feature>
<keyword evidence="5 6" id="KW-0472">Membrane</keyword>
<feature type="transmembrane region" description="Helical" evidence="6">
    <location>
        <begin position="157"/>
        <end position="179"/>
    </location>
</feature>
<feature type="transmembrane region" description="Helical" evidence="6">
    <location>
        <begin position="212"/>
        <end position="237"/>
    </location>
</feature>
<evidence type="ECO:0000313" key="8">
    <source>
        <dbReference type="Proteomes" id="UP000182347"/>
    </source>
</evidence>
<sequence length="362" mass="41005">MSIFQKKWVQGLIVAILIFMLVYLISITKFIFAPVGAYLLSIAVPIIGAGLLYYITMPLVRRLEQMRINRILAIIIVFLLIIGVIYLTSNFIAPIVQEQFTRLTDNIPKMVESGEKLIDNWRDNQDMIPSQIDTTIENITNNLNDYAQNFVGFLIDFLGQLFGFLFAFVLIPFFLFFMLKDGHKFVPFVSQFLSINKADSFRRLADNINHTLASFIQGQFIVSVCVGFMLYIGYLIIHLPYSLTLALFGLIMNFIPFVGPFLSAIPAVLVAFFQDPMMAVWAILVMVIAQQIESNLISPNVMGKVLSLHPLTIITLILAAGSIAGFIGLLFIIPAYAVVKTIISHFYHEWQKKQPQDDQKIF</sequence>
<evidence type="ECO:0000256" key="2">
    <source>
        <dbReference type="ARBA" id="ARBA00009773"/>
    </source>
</evidence>